<dbReference type="AlphaFoldDB" id="A0A5J4PV84"/>
<name>A0A5J4PV84_9ZZZZ</name>
<sequence length="67" mass="7842">MILSYYVDGSLTDVLQVANEVYSETGLLPDKIITDKKEEIRFEKKDYHLLRKGKISEDTYIDNNQIM</sequence>
<protein>
    <submittedName>
        <fullName evidence="1">Uncharacterized protein</fullName>
    </submittedName>
</protein>
<gene>
    <name evidence="1" type="ORF">EZS27_036131</name>
</gene>
<proteinExistence type="predicted"/>
<accession>A0A5J4PV84</accession>
<organism evidence="1">
    <name type="scientific">termite gut metagenome</name>
    <dbReference type="NCBI Taxonomy" id="433724"/>
    <lineage>
        <taxon>unclassified sequences</taxon>
        <taxon>metagenomes</taxon>
        <taxon>organismal metagenomes</taxon>
    </lineage>
</organism>
<comment type="caution">
    <text evidence="1">The sequence shown here is derived from an EMBL/GenBank/DDBJ whole genome shotgun (WGS) entry which is preliminary data.</text>
</comment>
<reference evidence="1" key="1">
    <citation type="submission" date="2019-03" db="EMBL/GenBank/DDBJ databases">
        <title>Single cell metagenomics reveals metabolic interactions within the superorganism composed of flagellate Streblomastix strix and complex community of Bacteroidetes bacteria on its surface.</title>
        <authorList>
            <person name="Treitli S.C."/>
            <person name="Kolisko M."/>
            <person name="Husnik F."/>
            <person name="Keeling P."/>
            <person name="Hampl V."/>
        </authorList>
    </citation>
    <scope>NUCLEOTIDE SEQUENCE</scope>
    <source>
        <strain evidence="1">STM</strain>
    </source>
</reference>
<dbReference type="EMBL" id="SNRY01006244">
    <property type="protein sequence ID" value="KAA6313032.1"/>
    <property type="molecule type" value="Genomic_DNA"/>
</dbReference>
<evidence type="ECO:0000313" key="1">
    <source>
        <dbReference type="EMBL" id="KAA6313032.1"/>
    </source>
</evidence>